<gene>
    <name evidence="4" type="ORF">AVEN_27676_1</name>
</gene>
<dbReference type="SMART" id="SM00355">
    <property type="entry name" value="ZnF_C2H2"/>
    <property type="match status" value="1"/>
</dbReference>
<sequence>FIDFGISAAEFNELLSAGETTEEWNNSQPILDEEPTTSGMSKHGTNGNSLPIQDEEPTTSGTGPTDDSTLGETKSSTHKFGRSDVLNRHKKTHGKNELVGDNNNCQKSSGTASNSNRHRNTLLSRNVHVCEFCNKSFSSKSCLLQHIGIEHGSERKHEAPPRTNKRVQKMKHALDVFTTHELFRSDIVSKDLKECFKEMRPRICNLLSIELDVLNSIKWYMVVAMEMSRMISDDEEETITTHFRSNCDTVLTQDFVWENIDKGFDKITNNFEEFIRRGSGWTLKKL</sequence>
<accession>A0A4Y2XEI5</accession>
<keyword evidence="5" id="KW-1185">Reference proteome</keyword>
<feature type="domain" description="C2H2-type" evidence="3">
    <location>
        <begin position="128"/>
        <end position="156"/>
    </location>
</feature>
<feature type="region of interest" description="Disordered" evidence="2">
    <location>
        <begin position="17"/>
        <end position="119"/>
    </location>
</feature>
<evidence type="ECO:0000313" key="5">
    <source>
        <dbReference type="Proteomes" id="UP000499080"/>
    </source>
</evidence>
<feature type="non-terminal residue" evidence="4">
    <location>
        <position position="1"/>
    </location>
</feature>
<evidence type="ECO:0000259" key="3">
    <source>
        <dbReference type="PROSITE" id="PS50157"/>
    </source>
</evidence>
<evidence type="ECO:0000256" key="2">
    <source>
        <dbReference type="SAM" id="MobiDB-lite"/>
    </source>
</evidence>
<feature type="compositionally biased region" description="Low complexity" evidence="2">
    <location>
        <begin position="58"/>
        <end position="68"/>
    </location>
</feature>
<keyword evidence="1" id="KW-0862">Zinc</keyword>
<dbReference type="Proteomes" id="UP000499080">
    <property type="component" value="Unassembled WGS sequence"/>
</dbReference>
<reference evidence="4 5" key="1">
    <citation type="journal article" date="2019" name="Sci. Rep.">
        <title>Orb-weaving spider Araneus ventricosus genome elucidates the spidroin gene catalogue.</title>
        <authorList>
            <person name="Kono N."/>
            <person name="Nakamura H."/>
            <person name="Ohtoshi R."/>
            <person name="Moran D.A.P."/>
            <person name="Shinohara A."/>
            <person name="Yoshida Y."/>
            <person name="Fujiwara M."/>
            <person name="Mori M."/>
            <person name="Tomita M."/>
            <person name="Arakawa K."/>
        </authorList>
    </citation>
    <scope>NUCLEOTIDE SEQUENCE [LARGE SCALE GENOMIC DNA]</scope>
</reference>
<evidence type="ECO:0000313" key="4">
    <source>
        <dbReference type="EMBL" id="GBO46732.1"/>
    </source>
</evidence>
<dbReference type="Gene3D" id="3.30.160.60">
    <property type="entry name" value="Classic Zinc Finger"/>
    <property type="match status" value="1"/>
</dbReference>
<dbReference type="OrthoDB" id="6145741at2759"/>
<dbReference type="InterPro" id="IPR036236">
    <property type="entry name" value="Znf_C2H2_sf"/>
</dbReference>
<dbReference type="PROSITE" id="PS00028">
    <property type="entry name" value="ZINC_FINGER_C2H2_1"/>
    <property type="match status" value="1"/>
</dbReference>
<keyword evidence="1" id="KW-0863">Zinc-finger</keyword>
<dbReference type="PROSITE" id="PS50157">
    <property type="entry name" value="ZINC_FINGER_C2H2_2"/>
    <property type="match status" value="1"/>
</dbReference>
<comment type="caution">
    <text evidence="4">The sequence shown here is derived from an EMBL/GenBank/DDBJ whole genome shotgun (WGS) entry which is preliminary data.</text>
</comment>
<evidence type="ECO:0000256" key="1">
    <source>
        <dbReference type="PROSITE-ProRule" id="PRU00042"/>
    </source>
</evidence>
<name>A0A4Y2XEI5_ARAVE</name>
<dbReference type="EMBL" id="BGPR01074618">
    <property type="protein sequence ID" value="GBO46732.1"/>
    <property type="molecule type" value="Genomic_DNA"/>
</dbReference>
<proteinExistence type="predicted"/>
<feature type="compositionally biased region" description="Polar residues" evidence="2">
    <location>
        <begin position="101"/>
        <end position="115"/>
    </location>
</feature>
<organism evidence="4 5">
    <name type="scientific">Araneus ventricosus</name>
    <name type="common">Orbweaver spider</name>
    <name type="synonym">Epeira ventricosa</name>
    <dbReference type="NCBI Taxonomy" id="182803"/>
    <lineage>
        <taxon>Eukaryota</taxon>
        <taxon>Metazoa</taxon>
        <taxon>Ecdysozoa</taxon>
        <taxon>Arthropoda</taxon>
        <taxon>Chelicerata</taxon>
        <taxon>Arachnida</taxon>
        <taxon>Araneae</taxon>
        <taxon>Araneomorphae</taxon>
        <taxon>Entelegynae</taxon>
        <taxon>Araneoidea</taxon>
        <taxon>Araneidae</taxon>
        <taxon>Araneus</taxon>
    </lineage>
</organism>
<protein>
    <recommendedName>
        <fullName evidence="3">C2H2-type domain-containing protein</fullName>
    </recommendedName>
</protein>
<dbReference type="InterPro" id="IPR013087">
    <property type="entry name" value="Znf_C2H2_type"/>
</dbReference>
<keyword evidence="1" id="KW-0479">Metal-binding</keyword>
<dbReference type="SUPFAM" id="SSF57667">
    <property type="entry name" value="beta-beta-alpha zinc fingers"/>
    <property type="match status" value="1"/>
</dbReference>
<feature type="compositionally biased region" description="Polar residues" evidence="2">
    <location>
        <begin position="36"/>
        <end position="51"/>
    </location>
</feature>
<dbReference type="AlphaFoldDB" id="A0A4Y2XEI5"/>
<dbReference type="GO" id="GO:0008270">
    <property type="term" value="F:zinc ion binding"/>
    <property type="evidence" value="ECO:0007669"/>
    <property type="project" value="UniProtKB-KW"/>
</dbReference>